<dbReference type="InterPro" id="IPR042283">
    <property type="entry name" value="GpdQ_catalytic"/>
</dbReference>
<dbReference type="EMBL" id="VOQQ01000001">
    <property type="protein sequence ID" value="TXC64073.1"/>
    <property type="molecule type" value="Genomic_DNA"/>
</dbReference>
<evidence type="ECO:0000259" key="5">
    <source>
        <dbReference type="Pfam" id="PF00149"/>
    </source>
</evidence>
<evidence type="ECO:0000256" key="3">
    <source>
        <dbReference type="ARBA" id="ARBA00023004"/>
    </source>
</evidence>
<protein>
    <submittedName>
        <fullName evidence="6">Phosphodiesterase</fullName>
    </submittedName>
</protein>
<dbReference type="Gene3D" id="3.60.21.40">
    <property type="entry name" value="GpdQ, catalytic alpha/beta sandwich domain"/>
    <property type="match status" value="1"/>
</dbReference>
<dbReference type="SUPFAM" id="SSF56300">
    <property type="entry name" value="Metallo-dependent phosphatases"/>
    <property type="match status" value="1"/>
</dbReference>
<evidence type="ECO:0000256" key="2">
    <source>
        <dbReference type="ARBA" id="ARBA00022801"/>
    </source>
</evidence>
<evidence type="ECO:0000313" key="6">
    <source>
        <dbReference type="EMBL" id="TXC64073.1"/>
    </source>
</evidence>
<keyword evidence="3" id="KW-0408">Iron</keyword>
<dbReference type="Gene3D" id="3.30.750.180">
    <property type="entry name" value="GpdQ, beta-strand dimerisation domain"/>
    <property type="match status" value="1"/>
</dbReference>
<sequence length="286" mass="31602">MLIAQITDVHLGFDPTTPDEFNRQRLDAALAVLVAMTPRPDLLLVTGDIADQGDDRQSYRRFREAIAEVPFPVYGAMGNHDDRAAYRDAFPDTPAPDGFIQYAIEDHSLRILVLDTLAEGRHGGGYCERRAAWLRARLDEQPERPTLIALHHPPVATGLSWLDENPDAEWMERLRDVVDGRDNVVGLIAGHLHRPIVTSWAGAMLIVCPSTAPQVALDLAAVDPAQPDERALIVADDPCFALHLWDGRNLVSHFDAAADHEVLARYTPELQPLVQLLQAERNGGAD</sequence>
<dbReference type="OrthoDB" id="651281at2"/>
<dbReference type="InterPro" id="IPR004843">
    <property type="entry name" value="Calcineurin-like_PHP"/>
</dbReference>
<evidence type="ECO:0000313" key="7">
    <source>
        <dbReference type="Proteomes" id="UP000321249"/>
    </source>
</evidence>
<reference evidence="6 7" key="1">
    <citation type="journal article" date="2015" name="J. Microbiol.">
        <title>Sphingosinicella ginsenosidimutans sp. nov., with ginsenoside converting activity.</title>
        <authorList>
            <person name="Kim J.K."/>
            <person name="Kang M.S."/>
            <person name="Park S.C."/>
            <person name="Kim K.M."/>
            <person name="Choi K."/>
            <person name="Yoon M.H."/>
            <person name="Im W.T."/>
        </authorList>
    </citation>
    <scope>NUCLEOTIDE SEQUENCE [LARGE SCALE GENOMIC DNA]</scope>
    <source>
        <strain evidence="6 7">BS-11</strain>
    </source>
</reference>
<accession>A0A5C6TUF1</accession>
<feature type="domain" description="Calcineurin-like phosphoesterase" evidence="5">
    <location>
        <begin position="1"/>
        <end position="195"/>
    </location>
</feature>
<keyword evidence="1" id="KW-0479">Metal-binding</keyword>
<dbReference type="RefSeq" id="WP_147043479.1">
    <property type="nucleotide sequence ID" value="NZ_BAABIR010000001.1"/>
</dbReference>
<keyword evidence="7" id="KW-1185">Reference proteome</keyword>
<proteinExistence type="inferred from homology"/>
<keyword evidence="2" id="KW-0378">Hydrolase</keyword>
<dbReference type="InterPro" id="IPR029052">
    <property type="entry name" value="Metallo-depent_PP-like"/>
</dbReference>
<comment type="similarity">
    <text evidence="4">Belongs to the cyclic nucleotide phosphodiesterase class-III family.</text>
</comment>
<comment type="caution">
    <text evidence="6">The sequence shown here is derived from an EMBL/GenBank/DDBJ whole genome shotgun (WGS) entry which is preliminary data.</text>
</comment>
<evidence type="ECO:0000256" key="1">
    <source>
        <dbReference type="ARBA" id="ARBA00022723"/>
    </source>
</evidence>
<dbReference type="InterPro" id="IPR026575">
    <property type="entry name" value="GpdQ/CpdA-like"/>
</dbReference>
<name>A0A5C6TUF1_9SPHN</name>
<dbReference type="InterPro" id="IPR042281">
    <property type="entry name" value="GpdQ_beta-strand"/>
</dbReference>
<dbReference type="InterPro" id="IPR050884">
    <property type="entry name" value="CNP_phosphodiesterase-III"/>
</dbReference>
<dbReference type="PANTHER" id="PTHR42988">
    <property type="entry name" value="PHOSPHOHYDROLASE"/>
    <property type="match status" value="1"/>
</dbReference>
<gene>
    <name evidence="6" type="ORF">FRZ32_10635</name>
</gene>
<organism evidence="6 7">
    <name type="scientific">Allosphingosinicella ginsenosidimutans</name>
    <dbReference type="NCBI Taxonomy" id="1176539"/>
    <lineage>
        <taxon>Bacteria</taxon>
        <taxon>Pseudomonadati</taxon>
        <taxon>Pseudomonadota</taxon>
        <taxon>Alphaproteobacteria</taxon>
        <taxon>Sphingomonadales</taxon>
        <taxon>Sphingomonadaceae</taxon>
        <taxon>Allosphingosinicella</taxon>
    </lineage>
</organism>
<dbReference type="Pfam" id="PF00149">
    <property type="entry name" value="Metallophos"/>
    <property type="match status" value="1"/>
</dbReference>
<dbReference type="GO" id="GO:0046872">
    <property type="term" value="F:metal ion binding"/>
    <property type="evidence" value="ECO:0007669"/>
    <property type="project" value="UniProtKB-KW"/>
</dbReference>
<dbReference type="GO" id="GO:0004112">
    <property type="term" value="F:cyclic-nucleotide phosphodiesterase activity"/>
    <property type="evidence" value="ECO:0007669"/>
    <property type="project" value="InterPro"/>
</dbReference>
<dbReference type="AlphaFoldDB" id="A0A5C6TUF1"/>
<dbReference type="Proteomes" id="UP000321249">
    <property type="component" value="Unassembled WGS sequence"/>
</dbReference>
<evidence type="ECO:0000256" key="4">
    <source>
        <dbReference type="ARBA" id="ARBA00025742"/>
    </source>
</evidence>
<dbReference type="PANTHER" id="PTHR42988:SF2">
    <property type="entry name" value="CYCLIC NUCLEOTIDE PHOSPHODIESTERASE CBUA0032-RELATED"/>
    <property type="match status" value="1"/>
</dbReference>
<dbReference type="CDD" id="cd07402">
    <property type="entry name" value="MPP_GpdQ"/>
    <property type="match status" value="1"/>
</dbReference>